<sequence>MMVTVTHGDDDNEDDLYVCIAMQRIRDNNGMLLDIKPTTMGLNHQDLLGFLAKQDVALKNYT</sequence>
<gene>
    <name evidence="1" type="ORF">E2C01_026255</name>
</gene>
<organism evidence="1 2">
    <name type="scientific">Portunus trituberculatus</name>
    <name type="common">Swimming crab</name>
    <name type="synonym">Neptunus trituberculatus</name>
    <dbReference type="NCBI Taxonomy" id="210409"/>
    <lineage>
        <taxon>Eukaryota</taxon>
        <taxon>Metazoa</taxon>
        <taxon>Ecdysozoa</taxon>
        <taxon>Arthropoda</taxon>
        <taxon>Crustacea</taxon>
        <taxon>Multicrustacea</taxon>
        <taxon>Malacostraca</taxon>
        <taxon>Eumalacostraca</taxon>
        <taxon>Eucarida</taxon>
        <taxon>Decapoda</taxon>
        <taxon>Pleocyemata</taxon>
        <taxon>Brachyura</taxon>
        <taxon>Eubrachyura</taxon>
        <taxon>Portunoidea</taxon>
        <taxon>Portunidae</taxon>
        <taxon>Portuninae</taxon>
        <taxon>Portunus</taxon>
    </lineage>
</organism>
<evidence type="ECO:0000313" key="2">
    <source>
        <dbReference type="Proteomes" id="UP000324222"/>
    </source>
</evidence>
<accession>A0A5B7EF76</accession>
<evidence type="ECO:0000313" key="1">
    <source>
        <dbReference type="EMBL" id="MPC32921.1"/>
    </source>
</evidence>
<dbReference type="AlphaFoldDB" id="A0A5B7EF76"/>
<reference evidence="1 2" key="1">
    <citation type="submission" date="2019-05" db="EMBL/GenBank/DDBJ databases">
        <title>Another draft genome of Portunus trituberculatus and its Hox gene families provides insights of decapod evolution.</title>
        <authorList>
            <person name="Jeong J.-H."/>
            <person name="Song I."/>
            <person name="Kim S."/>
            <person name="Choi T."/>
            <person name="Kim D."/>
            <person name="Ryu S."/>
            <person name="Kim W."/>
        </authorList>
    </citation>
    <scope>NUCLEOTIDE SEQUENCE [LARGE SCALE GENOMIC DNA]</scope>
    <source>
        <tissue evidence="1">Muscle</tissue>
    </source>
</reference>
<protein>
    <submittedName>
        <fullName evidence="1">Uncharacterized protein</fullName>
    </submittedName>
</protein>
<keyword evidence="2" id="KW-1185">Reference proteome</keyword>
<dbReference type="EMBL" id="VSRR010002722">
    <property type="protein sequence ID" value="MPC32921.1"/>
    <property type="molecule type" value="Genomic_DNA"/>
</dbReference>
<dbReference type="Proteomes" id="UP000324222">
    <property type="component" value="Unassembled WGS sequence"/>
</dbReference>
<comment type="caution">
    <text evidence="1">The sequence shown here is derived from an EMBL/GenBank/DDBJ whole genome shotgun (WGS) entry which is preliminary data.</text>
</comment>
<proteinExistence type="predicted"/>
<name>A0A5B7EF76_PORTR</name>